<evidence type="ECO:0000313" key="9">
    <source>
        <dbReference type="RefSeq" id="XP_025829346.1"/>
    </source>
</evidence>
<evidence type="ECO:0000313" key="12">
    <source>
        <dbReference type="RefSeq" id="XP_025829349.1"/>
    </source>
</evidence>
<feature type="domain" description="Phospholipid/glycerol acyltransferase" evidence="7">
    <location>
        <begin position="104"/>
        <end position="221"/>
    </location>
</feature>
<dbReference type="InterPro" id="IPR002123">
    <property type="entry name" value="Plipid/glycerol_acylTrfase"/>
</dbReference>
<dbReference type="SMART" id="SM00563">
    <property type="entry name" value="PlsC"/>
    <property type="match status" value="1"/>
</dbReference>
<dbReference type="GO" id="GO:0005783">
    <property type="term" value="C:endoplasmic reticulum"/>
    <property type="evidence" value="ECO:0007669"/>
    <property type="project" value="TreeGrafter"/>
</dbReference>
<dbReference type="PANTHER" id="PTHR10434">
    <property type="entry name" value="1-ACYL-SN-GLYCEROL-3-PHOSPHATE ACYLTRANSFERASE"/>
    <property type="match status" value="1"/>
</dbReference>
<evidence type="ECO:0000256" key="6">
    <source>
        <dbReference type="SAM" id="Phobius"/>
    </source>
</evidence>
<dbReference type="Pfam" id="PF01553">
    <property type="entry name" value="Acyltransferase"/>
    <property type="match status" value="1"/>
</dbReference>
<keyword evidence="8" id="KW-1185">Reference proteome</keyword>
<dbReference type="AlphaFoldDB" id="A0A7F5R2P1"/>
<dbReference type="RefSeq" id="XP_025829349.1">
    <property type="nucleotide sequence ID" value="XM_025973564.1"/>
</dbReference>
<dbReference type="GO" id="GO:0006654">
    <property type="term" value="P:phosphatidic acid biosynthetic process"/>
    <property type="evidence" value="ECO:0007669"/>
    <property type="project" value="TreeGrafter"/>
</dbReference>
<evidence type="ECO:0000313" key="11">
    <source>
        <dbReference type="RefSeq" id="XP_025829348.1"/>
    </source>
</evidence>
<dbReference type="EC" id="2.3.1.51" evidence="5"/>
<name>A0A7F5R2P1_AGRPL</name>
<feature type="transmembrane region" description="Helical" evidence="6">
    <location>
        <begin position="137"/>
        <end position="155"/>
    </location>
</feature>
<keyword evidence="5" id="KW-1208">Phospholipid metabolism</keyword>
<dbReference type="GO" id="GO:0003841">
    <property type="term" value="F:1-acylglycerol-3-phosphate O-acyltransferase activity"/>
    <property type="evidence" value="ECO:0007669"/>
    <property type="project" value="UniProtKB-UniRule"/>
</dbReference>
<evidence type="ECO:0000256" key="3">
    <source>
        <dbReference type="ARBA" id="ARBA00022679"/>
    </source>
</evidence>
<dbReference type="RefSeq" id="XP_025829348.1">
    <property type="nucleotide sequence ID" value="XM_025973563.1"/>
</dbReference>
<organism evidence="8 11">
    <name type="scientific">Agrilus planipennis</name>
    <name type="common">Emerald ash borer</name>
    <name type="synonym">Agrilus marcopoli</name>
    <dbReference type="NCBI Taxonomy" id="224129"/>
    <lineage>
        <taxon>Eukaryota</taxon>
        <taxon>Metazoa</taxon>
        <taxon>Ecdysozoa</taxon>
        <taxon>Arthropoda</taxon>
        <taxon>Hexapoda</taxon>
        <taxon>Insecta</taxon>
        <taxon>Pterygota</taxon>
        <taxon>Neoptera</taxon>
        <taxon>Endopterygota</taxon>
        <taxon>Coleoptera</taxon>
        <taxon>Polyphaga</taxon>
        <taxon>Elateriformia</taxon>
        <taxon>Buprestoidea</taxon>
        <taxon>Buprestidae</taxon>
        <taxon>Agrilinae</taxon>
        <taxon>Agrilus</taxon>
    </lineage>
</organism>
<keyword evidence="6" id="KW-0472">Membrane</keyword>
<keyword evidence="3 5" id="KW-0808">Transferase</keyword>
<accession>A0A7F5R2P1</accession>
<dbReference type="PANTHER" id="PTHR10434:SF11">
    <property type="entry name" value="1-ACYL-SN-GLYCEROL-3-PHOSPHATE ACYLTRANSFERASE"/>
    <property type="match status" value="1"/>
</dbReference>
<evidence type="ECO:0000256" key="4">
    <source>
        <dbReference type="ARBA" id="ARBA00023315"/>
    </source>
</evidence>
<dbReference type="InterPro" id="IPR004552">
    <property type="entry name" value="AGP_acyltrans"/>
</dbReference>
<evidence type="ECO:0000256" key="5">
    <source>
        <dbReference type="RuleBase" id="RU361267"/>
    </source>
</evidence>
<sequence length="282" mass="32388">MVWELIRYKQKMTILLLFWSFFLVLTIIIILWKNSLTAQYYLKFTLFILISLVAASLPIPLMLRRPRDSRNALLPAKLLRMFAWLFGLTYTVKGRENIVEDSGCVVLINHQSALDLIVLAQLWPIMKNCTVISKKEVFFLWPFGLATWLWGTIFIDRYNPERAQDAVNKTGETIRKRKARVLMFPEGTRNLGNKLLPFKKGAFHLALASQCPLQPVVVDRYKFLGKHTFGEGHIDITILPPIATSGLTKDDLPYLMETAYTSMSSHLKDSSLLLKVNNKKVN</sequence>
<dbReference type="RefSeq" id="XP_025829346.1">
    <property type="nucleotide sequence ID" value="XM_025973561.1"/>
</dbReference>
<dbReference type="GeneID" id="108733937"/>
<dbReference type="Proteomes" id="UP000192223">
    <property type="component" value="Unplaced"/>
</dbReference>
<keyword evidence="5" id="KW-0443">Lipid metabolism</keyword>
<keyword evidence="4 5" id="KW-0012">Acyltransferase</keyword>
<evidence type="ECO:0000256" key="1">
    <source>
        <dbReference type="ARBA" id="ARBA00004728"/>
    </source>
</evidence>
<dbReference type="CDD" id="cd07989">
    <property type="entry name" value="LPLAT_AGPAT-like"/>
    <property type="match status" value="1"/>
</dbReference>
<feature type="transmembrane region" description="Helical" evidence="6">
    <location>
        <begin position="44"/>
        <end position="63"/>
    </location>
</feature>
<comment type="pathway">
    <text evidence="1">Phospholipid metabolism; CDP-diacylglycerol biosynthesis; CDP-diacylglycerol from sn-glycerol 3-phosphate: step 2/3.</text>
</comment>
<dbReference type="GO" id="GO:0016020">
    <property type="term" value="C:membrane"/>
    <property type="evidence" value="ECO:0007669"/>
    <property type="project" value="InterPro"/>
</dbReference>
<dbReference type="OrthoDB" id="202234at2759"/>
<evidence type="ECO:0000259" key="7">
    <source>
        <dbReference type="SMART" id="SM00563"/>
    </source>
</evidence>
<proteinExistence type="inferred from homology"/>
<dbReference type="NCBIfam" id="TIGR00530">
    <property type="entry name" value="AGP_acyltrn"/>
    <property type="match status" value="1"/>
</dbReference>
<keyword evidence="6" id="KW-0812">Transmembrane</keyword>
<evidence type="ECO:0000256" key="2">
    <source>
        <dbReference type="ARBA" id="ARBA00008655"/>
    </source>
</evidence>
<keyword evidence="5" id="KW-0444">Lipid biosynthesis</keyword>
<keyword evidence="5" id="KW-0594">Phospholipid biosynthesis</keyword>
<gene>
    <name evidence="9 10 11 12" type="primary">LOC108733937</name>
</gene>
<dbReference type="RefSeq" id="XP_025829347.1">
    <property type="nucleotide sequence ID" value="XM_025973562.1"/>
</dbReference>
<dbReference type="SUPFAM" id="SSF69593">
    <property type="entry name" value="Glycerol-3-phosphate (1)-acyltransferase"/>
    <property type="match status" value="1"/>
</dbReference>
<protein>
    <recommendedName>
        <fullName evidence="5">1-acyl-sn-glycerol-3-phosphate acyltransferase</fullName>
        <ecNumber evidence="5">2.3.1.51</ecNumber>
    </recommendedName>
</protein>
<evidence type="ECO:0000313" key="8">
    <source>
        <dbReference type="Proteomes" id="UP000192223"/>
    </source>
</evidence>
<reference evidence="9 10" key="1">
    <citation type="submission" date="2025-04" db="UniProtKB">
        <authorList>
            <consortium name="RefSeq"/>
        </authorList>
    </citation>
    <scope>IDENTIFICATION</scope>
    <source>
        <tissue evidence="9 10">Entire body</tissue>
    </source>
</reference>
<evidence type="ECO:0000313" key="10">
    <source>
        <dbReference type="RefSeq" id="XP_025829347.1"/>
    </source>
</evidence>
<comment type="similarity">
    <text evidence="2 5">Belongs to the 1-acyl-sn-glycerol-3-phosphate acyltransferase family.</text>
</comment>
<keyword evidence="6" id="KW-1133">Transmembrane helix</keyword>
<comment type="catalytic activity">
    <reaction evidence="5">
        <text>a 1-acyl-sn-glycero-3-phosphate + an acyl-CoA = a 1,2-diacyl-sn-glycero-3-phosphate + CoA</text>
        <dbReference type="Rhea" id="RHEA:19709"/>
        <dbReference type="ChEBI" id="CHEBI:57287"/>
        <dbReference type="ChEBI" id="CHEBI:57970"/>
        <dbReference type="ChEBI" id="CHEBI:58342"/>
        <dbReference type="ChEBI" id="CHEBI:58608"/>
        <dbReference type="EC" id="2.3.1.51"/>
    </reaction>
</comment>
<feature type="transmembrane region" description="Helical" evidence="6">
    <location>
        <begin position="12"/>
        <end position="32"/>
    </location>
</feature>
<comment type="domain">
    <text evidence="5">The HXXXXD motif is essential for acyltransferase activity and may constitute the binding site for the phosphate moiety of the glycerol-3-phosphate.</text>
</comment>